<dbReference type="EC" id="2.1.2.2" evidence="4"/>
<comment type="similarity">
    <text evidence="4">Belongs to the GART family.</text>
</comment>
<dbReference type="EMBL" id="PVTO01000006">
    <property type="protein sequence ID" value="PRY83185.1"/>
    <property type="molecule type" value="Genomic_DNA"/>
</dbReference>
<name>A0A2T0W8Z9_9LACT</name>
<feature type="binding site" evidence="4">
    <location>
        <begin position="17"/>
        <end position="19"/>
    </location>
    <ligand>
        <name>N(1)-(5-phospho-beta-D-ribosyl)glycinamide</name>
        <dbReference type="ChEBI" id="CHEBI:143788"/>
    </ligand>
</feature>
<feature type="active site" description="Proton donor" evidence="4">
    <location>
        <position position="114"/>
    </location>
</feature>
<accession>A0A2T0W8Z9</accession>
<dbReference type="PANTHER" id="PTHR43369:SF2">
    <property type="entry name" value="PHOSPHORIBOSYLGLYCINAMIDE FORMYLTRANSFERASE"/>
    <property type="match status" value="1"/>
</dbReference>
<comment type="caution">
    <text evidence="6">The sequence shown here is derived from an EMBL/GenBank/DDBJ whole genome shotgun (WGS) entry which is preliminary data.</text>
</comment>
<feature type="site" description="Raises pKa of active site His" evidence="4">
    <location>
        <position position="150"/>
    </location>
</feature>
<sequence length="199" mass="21906">MTKEQPVRLAVFASGSGSNFEAIVRAFQTDQINAEVALLVCDRPDAFVLKRAETLGVPSVAFRPKSFDSKEAYEQEVLDHLLGASIDLVVLAGYMRIVGNTLLKAYPNKLMNIHPSLLPRYPGKQGIVDAFEDGATQTGVTVHIVDEGIDTGPILAQETVAIEPDDTIESLERKIHAVEHELFPKVIQTYIKKLQKEHA</sequence>
<dbReference type="InterPro" id="IPR002376">
    <property type="entry name" value="Formyl_transf_N"/>
</dbReference>
<dbReference type="UniPathway" id="UPA00074">
    <property type="reaction ID" value="UER00126"/>
</dbReference>
<comment type="catalytic activity">
    <reaction evidence="4">
        <text>N(1)-(5-phospho-beta-D-ribosyl)glycinamide + (6R)-10-formyltetrahydrofolate = N(2)-formyl-N(1)-(5-phospho-beta-D-ribosyl)glycinamide + (6S)-5,6,7,8-tetrahydrofolate + H(+)</text>
        <dbReference type="Rhea" id="RHEA:15053"/>
        <dbReference type="ChEBI" id="CHEBI:15378"/>
        <dbReference type="ChEBI" id="CHEBI:57453"/>
        <dbReference type="ChEBI" id="CHEBI:143788"/>
        <dbReference type="ChEBI" id="CHEBI:147286"/>
        <dbReference type="ChEBI" id="CHEBI:195366"/>
        <dbReference type="EC" id="2.1.2.2"/>
    </reaction>
</comment>
<organism evidence="6 7">
    <name type="scientific">Alkalibacterium olivapovliticus</name>
    <dbReference type="NCBI Taxonomy" id="99907"/>
    <lineage>
        <taxon>Bacteria</taxon>
        <taxon>Bacillati</taxon>
        <taxon>Bacillota</taxon>
        <taxon>Bacilli</taxon>
        <taxon>Lactobacillales</taxon>
        <taxon>Carnobacteriaceae</taxon>
        <taxon>Alkalibacterium</taxon>
    </lineage>
</organism>
<gene>
    <name evidence="4" type="primary">purN</name>
    <name evidence="6" type="ORF">CLV38_10690</name>
</gene>
<evidence type="ECO:0000313" key="6">
    <source>
        <dbReference type="EMBL" id="PRY83185.1"/>
    </source>
</evidence>
<keyword evidence="3 4" id="KW-0658">Purine biosynthesis</keyword>
<dbReference type="GO" id="GO:0005829">
    <property type="term" value="C:cytosol"/>
    <property type="evidence" value="ECO:0007669"/>
    <property type="project" value="TreeGrafter"/>
</dbReference>
<protein>
    <recommendedName>
        <fullName evidence="4">Phosphoribosylglycinamide formyltransferase</fullName>
        <ecNumber evidence="4">2.1.2.2</ecNumber>
    </recommendedName>
    <alternativeName>
        <fullName evidence="4">5'-phosphoribosylglycinamide transformylase</fullName>
    </alternativeName>
    <alternativeName>
        <fullName evidence="4">GAR transformylase</fullName>
        <shortName evidence="4">GART</shortName>
    </alternativeName>
</protein>
<feature type="binding site" evidence="4">
    <location>
        <position position="70"/>
    </location>
    <ligand>
        <name>(6R)-10-formyltetrahydrofolate</name>
        <dbReference type="ChEBI" id="CHEBI:195366"/>
    </ligand>
</feature>
<comment type="function">
    <text evidence="4">Catalyzes the transfer of a formyl group from 10-formyltetrahydrofolate to 5-phospho-ribosyl-glycinamide (GAR), producing 5-phospho-ribosyl-N-formylglycinamide (FGAR) and tetrahydrofolate.</text>
</comment>
<dbReference type="GO" id="GO:0004644">
    <property type="term" value="F:phosphoribosylglycinamide formyltransferase activity"/>
    <property type="evidence" value="ECO:0007669"/>
    <property type="project" value="UniProtKB-UniRule"/>
</dbReference>
<dbReference type="OrthoDB" id="9806170at2"/>
<dbReference type="Gene3D" id="3.40.50.170">
    <property type="entry name" value="Formyl transferase, N-terminal domain"/>
    <property type="match status" value="1"/>
</dbReference>
<dbReference type="InterPro" id="IPR036477">
    <property type="entry name" value="Formyl_transf_N_sf"/>
</dbReference>
<dbReference type="NCBIfam" id="TIGR00639">
    <property type="entry name" value="PurN"/>
    <property type="match status" value="1"/>
</dbReference>
<dbReference type="Pfam" id="PF00551">
    <property type="entry name" value="Formyl_trans_N"/>
    <property type="match status" value="1"/>
</dbReference>
<dbReference type="PANTHER" id="PTHR43369">
    <property type="entry name" value="PHOSPHORIBOSYLGLYCINAMIDE FORMYLTRANSFERASE"/>
    <property type="match status" value="1"/>
</dbReference>
<dbReference type="InterPro" id="IPR004607">
    <property type="entry name" value="GART"/>
</dbReference>
<dbReference type="GO" id="GO:0006189">
    <property type="term" value="P:'de novo' IMP biosynthetic process"/>
    <property type="evidence" value="ECO:0007669"/>
    <property type="project" value="UniProtKB-UniRule"/>
</dbReference>
<evidence type="ECO:0000256" key="4">
    <source>
        <dbReference type="HAMAP-Rule" id="MF_01930"/>
    </source>
</evidence>
<feature type="domain" description="Formyl transferase N-terminal" evidence="5">
    <location>
        <begin position="8"/>
        <end position="187"/>
    </location>
</feature>
<evidence type="ECO:0000259" key="5">
    <source>
        <dbReference type="Pfam" id="PF00551"/>
    </source>
</evidence>
<proteinExistence type="inferred from homology"/>
<dbReference type="FunFam" id="3.40.50.170:FF:000007">
    <property type="entry name" value="Phosphoribosylglycinamide formyltransferase"/>
    <property type="match status" value="1"/>
</dbReference>
<keyword evidence="2 4" id="KW-0808">Transferase</keyword>
<evidence type="ECO:0000256" key="3">
    <source>
        <dbReference type="ARBA" id="ARBA00022755"/>
    </source>
</evidence>
<evidence type="ECO:0000256" key="1">
    <source>
        <dbReference type="ARBA" id="ARBA00005054"/>
    </source>
</evidence>
<dbReference type="AlphaFoldDB" id="A0A2T0W8Z9"/>
<keyword evidence="7" id="KW-1185">Reference proteome</keyword>
<evidence type="ECO:0000313" key="7">
    <source>
        <dbReference type="Proteomes" id="UP000238205"/>
    </source>
</evidence>
<dbReference type="Proteomes" id="UP000238205">
    <property type="component" value="Unassembled WGS sequence"/>
</dbReference>
<dbReference type="SUPFAM" id="SSF53328">
    <property type="entry name" value="Formyltransferase"/>
    <property type="match status" value="1"/>
</dbReference>
<dbReference type="RefSeq" id="WP_106192136.1">
    <property type="nucleotide sequence ID" value="NZ_PVTO01000006.1"/>
</dbReference>
<feature type="binding site" evidence="4">
    <location>
        <begin position="95"/>
        <end position="98"/>
    </location>
    <ligand>
        <name>(6R)-10-formyltetrahydrofolate</name>
        <dbReference type="ChEBI" id="CHEBI:195366"/>
    </ligand>
</feature>
<evidence type="ECO:0000256" key="2">
    <source>
        <dbReference type="ARBA" id="ARBA00022679"/>
    </source>
</evidence>
<dbReference type="HAMAP" id="MF_01930">
    <property type="entry name" value="PurN"/>
    <property type="match status" value="1"/>
</dbReference>
<feature type="binding site" evidence="4">
    <location>
        <position position="112"/>
    </location>
    <ligand>
        <name>(6R)-10-formyltetrahydrofolate</name>
        <dbReference type="ChEBI" id="CHEBI:195366"/>
    </ligand>
</feature>
<dbReference type="CDD" id="cd08645">
    <property type="entry name" value="FMT_core_GART"/>
    <property type="match status" value="1"/>
</dbReference>
<comment type="pathway">
    <text evidence="1 4">Purine metabolism; IMP biosynthesis via de novo pathway; N(2)-formyl-N(1)-(5-phospho-D-ribosyl)glycinamide from N(1)-(5-phospho-D-ribosyl)glycinamide (10-formyl THF route): step 1/1.</text>
</comment>
<reference evidence="6 7" key="1">
    <citation type="submission" date="2018-03" db="EMBL/GenBank/DDBJ databases">
        <title>Genomic Encyclopedia of Archaeal and Bacterial Type Strains, Phase II (KMG-II): from individual species to whole genera.</title>
        <authorList>
            <person name="Goeker M."/>
        </authorList>
    </citation>
    <scope>NUCLEOTIDE SEQUENCE [LARGE SCALE GENOMIC DNA]</scope>
    <source>
        <strain evidence="6 7">DSM 13175</strain>
    </source>
</reference>